<evidence type="ECO:0000256" key="3">
    <source>
        <dbReference type="ARBA" id="ARBA00022605"/>
    </source>
</evidence>
<comment type="similarity">
    <text evidence="1">Belongs to the transferase hexapeptide repeat family.</text>
</comment>
<organism evidence="7 8">
    <name type="scientific">Ideonella azotifigens</name>
    <dbReference type="NCBI Taxonomy" id="513160"/>
    <lineage>
        <taxon>Bacteria</taxon>
        <taxon>Pseudomonadati</taxon>
        <taxon>Pseudomonadota</taxon>
        <taxon>Betaproteobacteria</taxon>
        <taxon>Burkholderiales</taxon>
        <taxon>Sphaerotilaceae</taxon>
        <taxon>Ideonella</taxon>
    </lineage>
</organism>
<evidence type="ECO:0000256" key="4">
    <source>
        <dbReference type="ARBA" id="ARBA00022679"/>
    </source>
</evidence>
<evidence type="ECO:0000313" key="8">
    <source>
        <dbReference type="Proteomes" id="UP001500279"/>
    </source>
</evidence>
<dbReference type="SUPFAM" id="SSF51161">
    <property type="entry name" value="Trimeric LpxA-like enzymes"/>
    <property type="match status" value="1"/>
</dbReference>
<dbReference type="InterPro" id="IPR045304">
    <property type="entry name" value="LbH_SAT"/>
</dbReference>
<comment type="catalytic activity">
    <reaction evidence="6">
        <text>L-serine + acetyl-CoA = O-acetyl-L-serine + CoA</text>
        <dbReference type="Rhea" id="RHEA:24560"/>
        <dbReference type="ChEBI" id="CHEBI:33384"/>
        <dbReference type="ChEBI" id="CHEBI:57287"/>
        <dbReference type="ChEBI" id="CHEBI:57288"/>
        <dbReference type="ChEBI" id="CHEBI:58340"/>
        <dbReference type="EC" id="2.3.1.30"/>
    </reaction>
</comment>
<evidence type="ECO:0000256" key="5">
    <source>
        <dbReference type="ARBA" id="ARBA00023315"/>
    </source>
</evidence>
<dbReference type="EMBL" id="BAAAEW010000004">
    <property type="protein sequence ID" value="GAA0743159.1"/>
    <property type="molecule type" value="Genomic_DNA"/>
</dbReference>
<protein>
    <recommendedName>
        <fullName evidence="2">serine O-acetyltransferase</fullName>
        <ecNumber evidence="2">2.3.1.30</ecNumber>
    </recommendedName>
</protein>
<keyword evidence="3" id="KW-0028">Amino-acid biosynthesis</keyword>
<dbReference type="Proteomes" id="UP001500279">
    <property type="component" value="Unassembled WGS sequence"/>
</dbReference>
<dbReference type="Pfam" id="PF00132">
    <property type="entry name" value="Hexapep"/>
    <property type="match status" value="1"/>
</dbReference>
<dbReference type="InterPro" id="IPR042122">
    <property type="entry name" value="Ser_AcTrfase_N_sf"/>
</dbReference>
<dbReference type="Gene3D" id="2.160.10.10">
    <property type="entry name" value="Hexapeptide repeat proteins"/>
    <property type="match status" value="1"/>
</dbReference>
<keyword evidence="5" id="KW-0012">Acyltransferase</keyword>
<accession>A0ABN1JMZ8</accession>
<name>A0ABN1JMZ8_9BURK</name>
<dbReference type="RefSeq" id="WP_231010476.1">
    <property type="nucleotide sequence ID" value="NZ_BAAAEW010000004.1"/>
</dbReference>
<dbReference type="CDD" id="cd03354">
    <property type="entry name" value="LbH_SAT"/>
    <property type="match status" value="1"/>
</dbReference>
<evidence type="ECO:0000313" key="7">
    <source>
        <dbReference type="EMBL" id="GAA0743159.1"/>
    </source>
</evidence>
<dbReference type="InterPro" id="IPR001451">
    <property type="entry name" value="Hexapep"/>
</dbReference>
<evidence type="ECO:0000256" key="2">
    <source>
        <dbReference type="ARBA" id="ARBA00013266"/>
    </source>
</evidence>
<keyword evidence="8" id="KW-1185">Reference proteome</keyword>
<gene>
    <name evidence="7" type="ORF">GCM10009107_07430</name>
</gene>
<dbReference type="InterPro" id="IPR011004">
    <property type="entry name" value="Trimer_LpxA-like_sf"/>
</dbReference>
<proteinExistence type="inferred from homology"/>
<sequence>MNATDLLQSLTRPAAMQPLGAPDPHGPIVPAPVQLEPVNDTLSPADAQLDLDQIVTSLRTVRLSWREASGRSREPAGRELPSPDTVAHIMDDLCGVLFPMRLGPPELRPQEEDIYVRRTLGQTLQFLQGQVRLELAHDARLLDDEQRNRGELPELARQVVNNLARSLPVIRSLLDSDVAAAFHGQPSARNVDEILLCCPGVRAMIHHRVAHRLHRLGARLLARMVADLAHSRTGIDIHPGATIGAGCFIDHGNGVVIGEGVRIGRQVRIHQAVTLDAGDSPRQPGSTTLLAYPTVGDDVVLHAGATVLGGVSIGQGARIGGNVWLTDDVPAGALVSQATLRQGPARP</sequence>
<reference evidence="7 8" key="1">
    <citation type="journal article" date="2019" name="Int. J. Syst. Evol. Microbiol.">
        <title>The Global Catalogue of Microorganisms (GCM) 10K type strain sequencing project: providing services to taxonomists for standard genome sequencing and annotation.</title>
        <authorList>
            <consortium name="The Broad Institute Genomics Platform"/>
            <consortium name="The Broad Institute Genome Sequencing Center for Infectious Disease"/>
            <person name="Wu L."/>
            <person name="Ma J."/>
        </authorList>
    </citation>
    <scope>NUCLEOTIDE SEQUENCE [LARGE SCALE GENOMIC DNA]</scope>
    <source>
        <strain evidence="7 8">JCM 15503</strain>
    </source>
</reference>
<comment type="caution">
    <text evidence="7">The sequence shown here is derived from an EMBL/GenBank/DDBJ whole genome shotgun (WGS) entry which is preliminary data.</text>
</comment>
<keyword evidence="4" id="KW-0808">Transferase</keyword>
<dbReference type="EC" id="2.3.1.30" evidence="2"/>
<evidence type="ECO:0000256" key="6">
    <source>
        <dbReference type="ARBA" id="ARBA00049486"/>
    </source>
</evidence>
<dbReference type="Gene3D" id="1.10.3130.10">
    <property type="entry name" value="serine acetyltransferase, domain 1"/>
    <property type="match status" value="1"/>
</dbReference>
<evidence type="ECO:0000256" key="1">
    <source>
        <dbReference type="ARBA" id="ARBA00007274"/>
    </source>
</evidence>
<dbReference type="PANTHER" id="PTHR42811">
    <property type="entry name" value="SERINE ACETYLTRANSFERASE"/>
    <property type="match status" value="1"/>
</dbReference>